<protein>
    <submittedName>
        <fullName evidence="2">Uncharacterized protein</fullName>
    </submittedName>
</protein>
<accession>A0ABD3HBR5</accession>
<dbReference type="AlphaFoldDB" id="A0ABD3HBR5"/>
<sequence>MEISLWSQGGRAERQPLGTPGAALNQATSALKDPFSALANLDEEKQGSSRVSPAPIAFLIHREPGTYSSLAVVQSSIPDQTGGTMQNGGRNCENPGQAMKQGFTTEKKARTHTMWTLEESQKEDWK</sequence>
<evidence type="ECO:0000313" key="2">
    <source>
        <dbReference type="EMBL" id="KAL3688937.1"/>
    </source>
</evidence>
<organism evidence="2 3">
    <name type="scientific">Riccia sorocarpa</name>
    <dbReference type="NCBI Taxonomy" id="122646"/>
    <lineage>
        <taxon>Eukaryota</taxon>
        <taxon>Viridiplantae</taxon>
        <taxon>Streptophyta</taxon>
        <taxon>Embryophyta</taxon>
        <taxon>Marchantiophyta</taxon>
        <taxon>Marchantiopsida</taxon>
        <taxon>Marchantiidae</taxon>
        <taxon>Marchantiales</taxon>
        <taxon>Ricciaceae</taxon>
        <taxon>Riccia</taxon>
    </lineage>
</organism>
<evidence type="ECO:0000313" key="3">
    <source>
        <dbReference type="Proteomes" id="UP001633002"/>
    </source>
</evidence>
<dbReference type="Proteomes" id="UP001633002">
    <property type="component" value="Unassembled WGS sequence"/>
</dbReference>
<evidence type="ECO:0000256" key="1">
    <source>
        <dbReference type="SAM" id="MobiDB-lite"/>
    </source>
</evidence>
<gene>
    <name evidence="2" type="ORF">R1sor_015246</name>
</gene>
<keyword evidence="3" id="KW-1185">Reference proteome</keyword>
<dbReference type="EMBL" id="JBJQOH010000004">
    <property type="protein sequence ID" value="KAL3688937.1"/>
    <property type="molecule type" value="Genomic_DNA"/>
</dbReference>
<feature type="region of interest" description="Disordered" evidence="1">
    <location>
        <begin position="106"/>
        <end position="126"/>
    </location>
</feature>
<feature type="region of interest" description="Disordered" evidence="1">
    <location>
        <begin position="80"/>
        <end position="99"/>
    </location>
</feature>
<feature type="region of interest" description="Disordered" evidence="1">
    <location>
        <begin position="1"/>
        <end position="22"/>
    </location>
</feature>
<comment type="caution">
    <text evidence="2">The sequence shown here is derived from an EMBL/GenBank/DDBJ whole genome shotgun (WGS) entry which is preliminary data.</text>
</comment>
<reference evidence="2 3" key="1">
    <citation type="submission" date="2024-09" db="EMBL/GenBank/DDBJ databases">
        <title>Chromosome-scale assembly of Riccia sorocarpa.</title>
        <authorList>
            <person name="Paukszto L."/>
        </authorList>
    </citation>
    <scope>NUCLEOTIDE SEQUENCE [LARGE SCALE GENOMIC DNA]</scope>
    <source>
        <strain evidence="2">LP-2024</strain>
        <tissue evidence="2">Aerial parts of the thallus</tissue>
    </source>
</reference>
<proteinExistence type="predicted"/>
<name>A0ABD3HBR5_9MARC</name>
<feature type="compositionally biased region" description="Polar residues" evidence="1">
    <location>
        <begin position="80"/>
        <end position="89"/>
    </location>
</feature>